<dbReference type="EMBL" id="ADBV01024777">
    <property type="protein sequence ID" value="EJW69920.1"/>
    <property type="molecule type" value="Genomic_DNA"/>
</dbReference>
<sequence>RERLLFLRFRFDNEERAEKVWRGNDGTAISVGGLLSITDASSACHSISSLLLGIFIRALPCRLSLSRHCHLARTAPVFCVSDLITRNGLRRCGGEMTGLPYQLAVTDSSVYREISEMTTNGA</sequence>
<proteinExistence type="predicted"/>
<dbReference type="AlphaFoldDB" id="J9A7L5"/>
<feature type="non-terminal residue" evidence="1">
    <location>
        <position position="1"/>
    </location>
</feature>
<evidence type="ECO:0000313" key="2">
    <source>
        <dbReference type="Proteomes" id="UP000004810"/>
    </source>
</evidence>
<organism evidence="1 2">
    <name type="scientific">Wuchereria bancrofti</name>
    <dbReference type="NCBI Taxonomy" id="6293"/>
    <lineage>
        <taxon>Eukaryota</taxon>
        <taxon>Metazoa</taxon>
        <taxon>Ecdysozoa</taxon>
        <taxon>Nematoda</taxon>
        <taxon>Chromadorea</taxon>
        <taxon>Rhabditida</taxon>
        <taxon>Spirurina</taxon>
        <taxon>Spiruromorpha</taxon>
        <taxon>Filarioidea</taxon>
        <taxon>Onchocercidae</taxon>
        <taxon>Wuchereria</taxon>
    </lineage>
</organism>
<name>J9A7L5_WUCBA</name>
<dbReference type="Proteomes" id="UP000004810">
    <property type="component" value="Unassembled WGS sequence"/>
</dbReference>
<protein>
    <submittedName>
        <fullName evidence="1">Uncharacterized protein</fullName>
    </submittedName>
</protein>
<gene>
    <name evidence="1" type="ORF">WUBG_19171</name>
</gene>
<accession>J9A7L5</accession>
<comment type="caution">
    <text evidence="1">The sequence shown here is derived from an EMBL/GenBank/DDBJ whole genome shotgun (WGS) entry which is preliminary data.</text>
</comment>
<evidence type="ECO:0000313" key="1">
    <source>
        <dbReference type="EMBL" id="EJW69920.1"/>
    </source>
</evidence>
<reference evidence="2" key="1">
    <citation type="submission" date="2012-08" db="EMBL/GenBank/DDBJ databases">
        <title>The Genome Sequence of Wuchereria bancrofti.</title>
        <authorList>
            <person name="Nutman T.B."/>
            <person name="Fink D.L."/>
            <person name="Russ C."/>
            <person name="Young S."/>
            <person name="Zeng Q."/>
            <person name="Koehrsen M."/>
            <person name="Alvarado L."/>
            <person name="Berlin A."/>
            <person name="Chapman S.B."/>
            <person name="Chen Z."/>
            <person name="Freedman E."/>
            <person name="Gellesch M."/>
            <person name="Goldberg J."/>
            <person name="Griggs A."/>
            <person name="Gujja S."/>
            <person name="Heilman E.R."/>
            <person name="Heiman D."/>
            <person name="Hepburn T."/>
            <person name="Howarth C."/>
            <person name="Jen D."/>
            <person name="Larson L."/>
            <person name="Lewis B."/>
            <person name="Mehta T."/>
            <person name="Park D."/>
            <person name="Pearson M."/>
            <person name="Roberts A."/>
            <person name="Saif S."/>
            <person name="Shea T."/>
            <person name="Shenoy N."/>
            <person name="Sisk P."/>
            <person name="Stolte C."/>
            <person name="Sykes S."/>
            <person name="Walk T."/>
            <person name="White J."/>
            <person name="Yandava C."/>
            <person name="Haas B."/>
            <person name="Henn M.R."/>
            <person name="Nusbaum C."/>
            <person name="Birren B."/>
        </authorList>
    </citation>
    <scope>NUCLEOTIDE SEQUENCE [LARGE SCALE GENOMIC DNA]</scope>
    <source>
        <strain evidence="2">NA</strain>
    </source>
</reference>